<organism evidence="2 3">
    <name type="scientific">Actinomycetospora flava</name>
    <dbReference type="NCBI Taxonomy" id="3129232"/>
    <lineage>
        <taxon>Bacteria</taxon>
        <taxon>Bacillati</taxon>
        <taxon>Actinomycetota</taxon>
        <taxon>Actinomycetes</taxon>
        <taxon>Pseudonocardiales</taxon>
        <taxon>Pseudonocardiaceae</taxon>
        <taxon>Actinomycetospora</taxon>
    </lineage>
</organism>
<feature type="region of interest" description="Disordered" evidence="1">
    <location>
        <begin position="1"/>
        <end position="103"/>
    </location>
</feature>
<evidence type="ECO:0000313" key="2">
    <source>
        <dbReference type="EMBL" id="MEJ2862545.1"/>
    </source>
</evidence>
<dbReference type="RefSeq" id="WP_337703926.1">
    <property type="nucleotide sequence ID" value="NZ_JBBEGM010000006.1"/>
</dbReference>
<sequence>MLEDPPGQLHPLVIGEPRSGGSNDRGRGHAVPGSVEGSHNATPGLAVRTDREQLVRLDARHHTRQVGRELRSLPEGNPAKGINGRRQCLRGHGGGHEGRDRREGRHGDLITTLVTFREPPGGRHSLVEAIVPHEQYGVAGGGLANLGHERVV</sequence>
<evidence type="ECO:0000256" key="1">
    <source>
        <dbReference type="SAM" id="MobiDB-lite"/>
    </source>
</evidence>
<feature type="compositionally biased region" description="Basic and acidic residues" evidence="1">
    <location>
        <begin position="94"/>
        <end position="103"/>
    </location>
</feature>
<evidence type="ECO:0000313" key="3">
    <source>
        <dbReference type="Proteomes" id="UP001369736"/>
    </source>
</evidence>
<comment type="caution">
    <text evidence="2">The sequence shown here is derived from an EMBL/GenBank/DDBJ whole genome shotgun (WGS) entry which is preliminary data.</text>
</comment>
<feature type="compositionally biased region" description="Basic and acidic residues" evidence="1">
    <location>
        <begin position="48"/>
        <end position="72"/>
    </location>
</feature>
<dbReference type="EMBL" id="JBBEGM010000006">
    <property type="protein sequence ID" value="MEJ2862545.1"/>
    <property type="molecule type" value="Genomic_DNA"/>
</dbReference>
<keyword evidence="3" id="KW-1185">Reference proteome</keyword>
<protein>
    <submittedName>
        <fullName evidence="2">Uncharacterized protein</fullName>
    </submittedName>
</protein>
<proteinExistence type="predicted"/>
<accession>A0ABU8M737</accession>
<gene>
    <name evidence="2" type="ORF">WCD58_15340</name>
</gene>
<name>A0ABU8M737_9PSEU</name>
<dbReference type="Proteomes" id="UP001369736">
    <property type="component" value="Unassembled WGS sequence"/>
</dbReference>
<reference evidence="2 3" key="1">
    <citation type="submission" date="2024-03" db="EMBL/GenBank/DDBJ databases">
        <title>Actinomycetospora sp. OC33-EN07, a novel actinomycete isolated from wild orchid (Aerides multiflora).</title>
        <authorList>
            <person name="Suriyachadkun C."/>
        </authorList>
    </citation>
    <scope>NUCLEOTIDE SEQUENCE [LARGE SCALE GENOMIC DNA]</scope>
    <source>
        <strain evidence="2 3">OC33-EN07</strain>
    </source>
</reference>